<accession>A0A8T4IVF6</accession>
<proteinExistence type="predicted"/>
<organism evidence="2 3">
    <name type="scientific">Streptomyces daliensis</name>
    <dbReference type="NCBI Taxonomy" id="299421"/>
    <lineage>
        <taxon>Bacteria</taxon>
        <taxon>Bacillati</taxon>
        <taxon>Actinomycetota</taxon>
        <taxon>Actinomycetes</taxon>
        <taxon>Kitasatosporales</taxon>
        <taxon>Streptomycetaceae</taxon>
        <taxon>Streptomyces</taxon>
    </lineage>
</organism>
<evidence type="ECO:0000256" key="1">
    <source>
        <dbReference type="SAM" id="MobiDB-lite"/>
    </source>
</evidence>
<evidence type="ECO:0000313" key="3">
    <source>
        <dbReference type="Proteomes" id="UP000675554"/>
    </source>
</evidence>
<feature type="region of interest" description="Disordered" evidence="1">
    <location>
        <begin position="438"/>
        <end position="470"/>
    </location>
</feature>
<evidence type="ECO:0000313" key="2">
    <source>
        <dbReference type="EMBL" id="MBR7676306.1"/>
    </source>
</evidence>
<dbReference type="EMBL" id="JAGSMN010000634">
    <property type="protein sequence ID" value="MBR7676306.1"/>
    <property type="molecule type" value="Genomic_DNA"/>
</dbReference>
<gene>
    <name evidence="2" type="ORF">KDA82_25505</name>
</gene>
<feature type="region of interest" description="Disordered" evidence="1">
    <location>
        <begin position="1"/>
        <end position="26"/>
    </location>
</feature>
<protein>
    <submittedName>
        <fullName evidence="2">Uncharacterized protein</fullName>
    </submittedName>
</protein>
<dbReference type="Pfam" id="PF19872">
    <property type="entry name" value="DUF6345"/>
    <property type="match status" value="1"/>
</dbReference>
<dbReference type="Proteomes" id="UP000675554">
    <property type="component" value="Unassembled WGS sequence"/>
</dbReference>
<dbReference type="AlphaFoldDB" id="A0A8T4IVF6"/>
<dbReference type="InterPro" id="IPR045926">
    <property type="entry name" value="DUF6345"/>
</dbReference>
<keyword evidence="3" id="KW-1185">Reference proteome</keyword>
<sequence>MRMIYSDRGPSPLDVQKPAGERDSTAGKWGAFSIETFASASSLRLTHEDATGFLAYLLQFSDRNFWFADAGVAVWAYEETYDNWQDRYGMDAVMAAYHSGHGTMLGDGTFVAPMGAKWDNRTDARSNTMKLGNEKVNYVFWSTCLSCRVLDGHSPVRTWGGPNLGFRMLFGFETVSIDNANYGKFFWEEWRKNKTFAQAWLDASWRIYTRQAPSVTACGATRDEAVNRLNTERLLSADHVHDDWYAWRWYNASTSAREATLDVPSQPSVVELAPRSPSEELAALGQRADFGQRSLAEVEIDRLGVASATEGERQIATGPQGNRWLKLADANLANREAIDEERAIDIARDFARRQHEQGLGQGAGQDSDLVLDGVHHLMQCCGSKDGKIEKPQRLETLVTFRQTFDGIPVVTPGRGEIRVSVDNDGTIVSAQLSTREAVRTSGRLKTAATEPSPQGAKLPSGSTPPLTPPEEALDAAQARLIAELDIRTPADGGIGRGEPVEVPGSKEVGYEIEGNEAYLAARKLVEFTDDNGYVSRHWVVAPLAR</sequence>
<reference evidence="2" key="1">
    <citation type="submission" date="2021-04" db="EMBL/GenBank/DDBJ databases">
        <title>Sequencing of actinobacteria type strains.</title>
        <authorList>
            <person name="Nguyen G.-S."/>
            <person name="Wentzel A."/>
        </authorList>
    </citation>
    <scope>NUCLEOTIDE SEQUENCE</scope>
    <source>
        <strain evidence="2">DSM 42095</strain>
    </source>
</reference>
<comment type="caution">
    <text evidence="2">The sequence shown here is derived from an EMBL/GenBank/DDBJ whole genome shotgun (WGS) entry which is preliminary data.</text>
</comment>
<name>A0A8T4IVF6_9ACTN</name>